<protein>
    <recommendedName>
        <fullName evidence="5">GDP-L-fucose synthase</fullName>
        <ecNumber evidence="5">1.1.1.271</ecNumber>
    </recommendedName>
    <alternativeName>
        <fullName evidence="5">GDP-4-keto-6-deoxy-D-mannose-3,5-epimerase-4-reductase</fullName>
    </alternativeName>
</protein>
<dbReference type="RefSeq" id="WP_309771418.1">
    <property type="nucleotide sequence ID" value="NZ_JAVIZC010000003.1"/>
</dbReference>
<keyword evidence="2 5" id="KW-0521">NADP</keyword>
<evidence type="ECO:0000259" key="6">
    <source>
        <dbReference type="Pfam" id="PF01370"/>
    </source>
</evidence>
<dbReference type="GO" id="GO:0042351">
    <property type="term" value="P:'de novo' GDP-L-fucose biosynthetic process"/>
    <property type="evidence" value="ECO:0007669"/>
    <property type="project" value="UniProtKB-UniRule"/>
</dbReference>
<dbReference type="HAMAP" id="MF_00956">
    <property type="entry name" value="GDP_fucose_synth"/>
    <property type="match status" value="1"/>
</dbReference>
<feature type="active site" description="Proton donor/acceptor" evidence="5">
    <location>
        <position position="132"/>
    </location>
</feature>
<comment type="function">
    <text evidence="5">Catalyzes the two-step NADP-dependent conversion of GDP-4-dehydro-6-deoxy-D-mannose to GDP-fucose, involving an epimerase and a reductase reaction.</text>
</comment>
<feature type="binding site" evidence="5">
    <location>
        <position position="199"/>
    </location>
    <ligand>
        <name>substrate</name>
    </ligand>
</feature>
<dbReference type="PANTHER" id="PTHR43238:SF1">
    <property type="entry name" value="GDP-L-FUCOSE SYNTHASE"/>
    <property type="match status" value="1"/>
</dbReference>
<feature type="site" description="Important for catalytic activity" evidence="5">
    <location>
        <position position="105"/>
    </location>
</feature>
<keyword evidence="5" id="KW-0511">Multifunctional enzyme</keyword>
<dbReference type="GO" id="GO:0050577">
    <property type="term" value="F:GDP-L-fucose synthase activity"/>
    <property type="evidence" value="ECO:0007669"/>
    <property type="project" value="UniProtKB-UniRule"/>
</dbReference>
<feature type="domain" description="NAD-dependent epimerase/dehydratase" evidence="6">
    <location>
        <begin position="3"/>
        <end position="235"/>
    </location>
</feature>
<feature type="binding site" evidence="5">
    <location>
        <position position="184"/>
    </location>
    <ligand>
        <name>substrate</name>
    </ligand>
</feature>
<accession>A0AAJ2BC50</accession>
<comment type="caution">
    <text evidence="5">Lacks conserved residue(s) required for the propagation of feature annotation.</text>
</comment>
<feature type="binding site" evidence="5">
    <location>
        <begin position="7"/>
        <end position="13"/>
    </location>
    <ligand>
        <name>NADP(+)</name>
        <dbReference type="ChEBI" id="CHEBI:58349"/>
    </ligand>
</feature>
<evidence type="ECO:0000256" key="5">
    <source>
        <dbReference type="HAMAP-Rule" id="MF_00956"/>
    </source>
</evidence>
<dbReference type="InterPro" id="IPR028614">
    <property type="entry name" value="GDP_fucose/colitose_synth"/>
</dbReference>
<dbReference type="GO" id="GO:0016853">
    <property type="term" value="F:isomerase activity"/>
    <property type="evidence" value="ECO:0007669"/>
    <property type="project" value="UniProtKB-KW"/>
</dbReference>
<feature type="binding site" evidence="5">
    <location>
        <begin position="101"/>
        <end position="104"/>
    </location>
    <ligand>
        <name>NADP(+)</name>
        <dbReference type="ChEBI" id="CHEBI:58349"/>
    </ligand>
</feature>
<gene>
    <name evidence="5" type="primary">fcl</name>
    <name evidence="7" type="ORF">QE369_003036</name>
</gene>
<evidence type="ECO:0000313" key="7">
    <source>
        <dbReference type="EMBL" id="MDR6102839.1"/>
    </source>
</evidence>
<organism evidence="7 8">
    <name type="scientific">Agrobacterium larrymoorei</name>
    <dbReference type="NCBI Taxonomy" id="160699"/>
    <lineage>
        <taxon>Bacteria</taxon>
        <taxon>Pseudomonadati</taxon>
        <taxon>Pseudomonadota</taxon>
        <taxon>Alphaproteobacteria</taxon>
        <taxon>Hyphomicrobiales</taxon>
        <taxon>Rhizobiaceae</taxon>
        <taxon>Rhizobium/Agrobacterium group</taxon>
        <taxon>Agrobacterium</taxon>
    </lineage>
</organism>
<dbReference type="SUPFAM" id="SSF51735">
    <property type="entry name" value="NAD(P)-binding Rossmann-fold domains"/>
    <property type="match status" value="1"/>
</dbReference>
<dbReference type="EC" id="1.1.1.271" evidence="5"/>
<keyword evidence="3 5" id="KW-0560">Oxidoreductase</keyword>
<feature type="binding site" evidence="5">
    <location>
        <begin position="160"/>
        <end position="163"/>
    </location>
    <ligand>
        <name>NADP(+)</name>
        <dbReference type="ChEBI" id="CHEBI:58349"/>
    </ligand>
</feature>
<dbReference type="EMBL" id="JAVIZC010000003">
    <property type="protein sequence ID" value="MDR6102839.1"/>
    <property type="molecule type" value="Genomic_DNA"/>
</dbReference>
<dbReference type="Gene3D" id="3.90.25.10">
    <property type="entry name" value="UDP-galactose 4-epimerase, domain 1"/>
    <property type="match status" value="1"/>
</dbReference>
<name>A0AAJ2BC50_9HYPH</name>
<comment type="catalytic activity">
    <reaction evidence="5">
        <text>GDP-beta-L-fucose + NADP(+) = GDP-4-dehydro-alpha-D-rhamnose + NADPH + H(+)</text>
        <dbReference type="Rhea" id="RHEA:18885"/>
        <dbReference type="ChEBI" id="CHEBI:15378"/>
        <dbReference type="ChEBI" id="CHEBI:57273"/>
        <dbReference type="ChEBI" id="CHEBI:57783"/>
        <dbReference type="ChEBI" id="CHEBI:57964"/>
        <dbReference type="ChEBI" id="CHEBI:58349"/>
        <dbReference type="EC" id="1.1.1.271"/>
    </reaction>
</comment>
<evidence type="ECO:0000256" key="4">
    <source>
        <dbReference type="ARBA" id="ARBA00023235"/>
    </source>
</evidence>
<comment type="pathway">
    <text evidence="5">Nucleotide-sugar biosynthesis; GDP-L-fucose biosynthesis via de novo pathway; GDP-L-fucose from GDP-alpha-D-mannose: step 2/2.</text>
</comment>
<dbReference type="GO" id="GO:0070401">
    <property type="term" value="F:NADP+ binding"/>
    <property type="evidence" value="ECO:0007669"/>
    <property type="project" value="UniProtKB-UniRule"/>
</dbReference>
<proteinExistence type="inferred from homology"/>
<evidence type="ECO:0000256" key="1">
    <source>
        <dbReference type="ARBA" id="ARBA00005959"/>
    </source>
</evidence>
<evidence type="ECO:0000256" key="3">
    <source>
        <dbReference type="ARBA" id="ARBA00023002"/>
    </source>
</evidence>
<comment type="caution">
    <text evidence="7">The sequence shown here is derived from an EMBL/GenBank/DDBJ whole genome shotgun (WGS) entry which is preliminary data.</text>
</comment>
<keyword evidence="4 5" id="KW-0413">Isomerase</keyword>
<sequence length="313" mass="34679">MKILLSGGRGMVGRNILEQAEKRGAVIHAPTSDELDLTNATKTIEFIDALKPNIVIHAAGRVGGIQANIREPVRFLTENWSMGENIVRAARAAGVKLLINLGSSCMYPRGHMDPLKEDMVLAGPLEPTNEGYAIAKCAVARLCEYVTREDGEYQYKTVIPCNLYGRFDKFDPAVSHMIPAVIHKLHSAKECGAEAVDIWGDGNARREFMFAEDLAEAIFFALDHFEALPALTNIGLGYDYTINEYYAAAAEVIGFEGSFVHDLSKPVGMARKLLDVTRQTELGWVPRTKLHDGIRKTYDYYLSKEVQNVLSAR</sequence>
<dbReference type="Gene3D" id="3.40.50.720">
    <property type="entry name" value="NAD(P)-binding Rossmann-like Domain"/>
    <property type="match status" value="1"/>
</dbReference>
<evidence type="ECO:0000256" key="2">
    <source>
        <dbReference type="ARBA" id="ARBA00022857"/>
    </source>
</evidence>
<feature type="binding site" evidence="5">
    <location>
        <position position="176"/>
    </location>
    <ligand>
        <name>NADP(+)</name>
        <dbReference type="ChEBI" id="CHEBI:58349"/>
    </ligand>
</feature>
<dbReference type="PANTHER" id="PTHR43238">
    <property type="entry name" value="GDP-L-FUCOSE SYNTHASE"/>
    <property type="match status" value="1"/>
</dbReference>
<feature type="binding site" evidence="5">
    <location>
        <position position="136"/>
    </location>
    <ligand>
        <name>NADP(+)</name>
        <dbReference type="ChEBI" id="CHEBI:58349"/>
    </ligand>
</feature>
<dbReference type="Proteomes" id="UP001255601">
    <property type="component" value="Unassembled WGS sequence"/>
</dbReference>
<comment type="similarity">
    <text evidence="1 5">Belongs to the NAD(P)-dependent epimerase/dehydratase family. Fucose synthase subfamily.</text>
</comment>
<dbReference type="InterPro" id="IPR036291">
    <property type="entry name" value="NAD(P)-bd_dom_sf"/>
</dbReference>
<dbReference type="Pfam" id="PF01370">
    <property type="entry name" value="Epimerase"/>
    <property type="match status" value="1"/>
</dbReference>
<feature type="binding site" evidence="5">
    <location>
        <position position="206"/>
    </location>
    <ligand>
        <name>substrate</name>
    </ligand>
</feature>
<reference evidence="7" key="1">
    <citation type="submission" date="2023-08" db="EMBL/GenBank/DDBJ databases">
        <title>Functional and genomic diversity of the sorghum phyllosphere microbiome.</title>
        <authorList>
            <person name="Shade A."/>
        </authorList>
    </citation>
    <scope>NUCLEOTIDE SEQUENCE</scope>
    <source>
        <strain evidence="7">SORGH_AS_0974</strain>
    </source>
</reference>
<dbReference type="InterPro" id="IPR001509">
    <property type="entry name" value="Epimerase_deHydtase"/>
</dbReference>
<feature type="site" description="Important for catalytic activity" evidence="5">
    <location>
        <position position="103"/>
    </location>
</feature>
<dbReference type="AlphaFoldDB" id="A0AAJ2BC50"/>
<dbReference type="CDD" id="cd05239">
    <property type="entry name" value="GDP_FS_SDR_e"/>
    <property type="match status" value="1"/>
</dbReference>
<evidence type="ECO:0000313" key="8">
    <source>
        <dbReference type="Proteomes" id="UP001255601"/>
    </source>
</evidence>